<gene>
    <name evidence="6" type="ORF">JK636_17800</name>
</gene>
<dbReference type="RefSeq" id="WP_202750314.1">
    <property type="nucleotide sequence ID" value="NZ_JAESWC010000014.1"/>
</dbReference>
<dbReference type="PROSITE" id="PS50893">
    <property type="entry name" value="ABC_TRANSPORTER_2"/>
    <property type="match status" value="1"/>
</dbReference>
<dbReference type="EMBL" id="JAESWC010000014">
    <property type="protein sequence ID" value="MBL4937573.1"/>
    <property type="molecule type" value="Genomic_DNA"/>
</dbReference>
<evidence type="ECO:0000256" key="4">
    <source>
        <dbReference type="ARBA" id="ARBA00022840"/>
    </source>
</evidence>
<dbReference type="GO" id="GO:0005524">
    <property type="term" value="F:ATP binding"/>
    <property type="evidence" value="ECO:0007669"/>
    <property type="project" value="UniProtKB-KW"/>
</dbReference>
<accession>A0ABS1TDX2</accession>
<comment type="similarity">
    <text evidence="1">Belongs to the ABC transporter superfamily.</text>
</comment>
<reference evidence="6 7" key="1">
    <citation type="submission" date="2021-01" db="EMBL/GenBank/DDBJ databases">
        <title>Genome public.</title>
        <authorList>
            <person name="Liu C."/>
            <person name="Sun Q."/>
        </authorList>
    </citation>
    <scope>NUCLEOTIDE SEQUENCE [LARGE SCALE GENOMIC DNA]</scope>
    <source>
        <strain evidence="6 7">YIM B02515</strain>
    </source>
</reference>
<dbReference type="PANTHER" id="PTHR43335:SF8">
    <property type="entry name" value="ABC TRANSPORTER, ATP-BINDING PROTEIN"/>
    <property type="match status" value="1"/>
</dbReference>
<evidence type="ECO:0000256" key="2">
    <source>
        <dbReference type="ARBA" id="ARBA00022448"/>
    </source>
</evidence>
<keyword evidence="7" id="KW-1185">Reference proteome</keyword>
<evidence type="ECO:0000313" key="7">
    <source>
        <dbReference type="Proteomes" id="UP000632377"/>
    </source>
</evidence>
<evidence type="ECO:0000313" key="6">
    <source>
        <dbReference type="EMBL" id="MBL4937573.1"/>
    </source>
</evidence>
<dbReference type="InterPro" id="IPR017871">
    <property type="entry name" value="ABC_transporter-like_CS"/>
</dbReference>
<protein>
    <submittedName>
        <fullName evidence="6">ABC transporter ATP-binding protein</fullName>
    </submittedName>
</protein>
<dbReference type="SMART" id="SM00382">
    <property type="entry name" value="AAA"/>
    <property type="match status" value="1"/>
</dbReference>
<dbReference type="InterPro" id="IPR003439">
    <property type="entry name" value="ABC_transporter-like_ATP-bd"/>
</dbReference>
<dbReference type="InterPro" id="IPR003593">
    <property type="entry name" value="AAA+_ATPase"/>
</dbReference>
<dbReference type="Pfam" id="PF00005">
    <property type="entry name" value="ABC_tran"/>
    <property type="match status" value="1"/>
</dbReference>
<keyword evidence="4 6" id="KW-0067">ATP-binding</keyword>
<evidence type="ECO:0000256" key="1">
    <source>
        <dbReference type="ARBA" id="ARBA00005417"/>
    </source>
</evidence>
<feature type="domain" description="ABC transporter" evidence="5">
    <location>
        <begin position="5"/>
        <end position="231"/>
    </location>
</feature>
<evidence type="ECO:0000256" key="3">
    <source>
        <dbReference type="ARBA" id="ARBA00022741"/>
    </source>
</evidence>
<dbReference type="Proteomes" id="UP000632377">
    <property type="component" value="Unassembled WGS sequence"/>
</dbReference>
<organism evidence="6 7">
    <name type="scientific">Clostridium rhizosphaerae</name>
    <dbReference type="NCBI Taxonomy" id="2803861"/>
    <lineage>
        <taxon>Bacteria</taxon>
        <taxon>Bacillati</taxon>
        <taxon>Bacillota</taxon>
        <taxon>Clostridia</taxon>
        <taxon>Eubacteriales</taxon>
        <taxon>Clostridiaceae</taxon>
        <taxon>Clostridium</taxon>
    </lineage>
</organism>
<dbReference type="PROSITE" id="PS00211">
    <property type="entry name" value="ABC_TRANSPORTER_1"/>
    <property type="match status" value="1"/>
</dbReference>
<keyword evidence="2" id="KW-0813">Transport</keyword>
<dbReference type="InterPro" id="IPR027417">
    <property type="entry name" value="P-loop_NTPase"/>
</dbReference>
<dbReference type="SUPFAM" id="SSF52540">
    <property type="entry name" value="P-loop containing nucleoside triphosphate hydrolases"/>
    <property type="match status" value="1"/>
</dbReference>
<name>A0ABS1TDX2_9CLOT</name>
<evidence type="ECO:0000259" key="5">
    <source>
        <dbReference type="PROSITE" id="PS50893"/>
    </source>
</evidence>
<keyword evidence="3" id="KW-0547">Nucleotide-binding</keyword>
<dbReference type="PANTHER" id="PTHR43335">
    <property type="entry name" value="ABC TRANSPORTER, ATP-BINDING PROTEIN"/>
    <property type="match status" value="1"/>
</dbReference>
<dbReference type="Gene3D" id="3.40.50.300">
    <property type="entry name" value="P-loop containing nucleotide triphosphate hydrolases"/>
    <property type="match status" value="1"/>
</dbReference>
<proteinExistence type="inferred from homology"/>
<sequence length="241" mass="26996">MEYAIEVKNLKKSFQSLEVIKGCNLSVRPNEIYGFLGANGAGKTTVFKMMAGFLHKDAGSIRIFEFDTENHHNQILRSIGLSIETPVFYEHLSAKENLEIHLAYMNAEADIPKVLSMVGLGEIDLRPVSKFSLGMRARLAIARAMIHNPRILILDEPINGLDPQGIRDMRELFKKLTEKYDKTILLSSHALSEVEYVADTVGILVNGTVTKQAKMKDIKNQYSNGLEDYYFEAIKGADTNA</sequence>
<comment type="caution">
    <text evidence="6">The sequence shown here is derived from an EMBL/GenBank/DDBJ whole genome shotgun (WGS) entry which is preliminary data.</text>
</comment>